<gene>
    <name evidence="2" type="ORF">QTJ16_005028</name>
</gene>
<evidence type="ECO:0000256" key="1">
    <source>
        <dbReference type="SAM" id="MobiDB-lite"/>
    </source>
</evidence>
<feature type="compositionally biased region" description="Gly residues" evidence="1">
    <location>
        <begin position="217"/>
        <end position="227"/>
    </location>
</feature>
<dbReference type="AlphaFoldDB" id="A0AAD9SXS1"/>
<evidence type="ECO:0000313" key="3">
    <source>
        <dbReference type="Proteomes" id="UP001285354"/>
    </source>
</evidence>
<reference evidence="2" key="1">
    <citation type="submission" date="2023-06" db="EMBL/GenBank/DDBJ databases">
        <title>Draft genome of Marssonina rosae.</title>
        <authorList>
            <person name="Cheng Q."/>
        </authorList>
    </citation>
    <scope>NUCLEOTIDE SEQUENCE</scope>
    <source>
        <strain evidence="2">R4</strain>
    </source>
</reference>
<evidence type="ECO:0000313" key="2">
    <source>
        <dbReference type="EMBL" id="KAK2625716.1"/>
    </source>
</evidence>
<dbReference type="EMBL" id="JAUBYV010000007">
    <property type="protein sequence ID" value="KAK2625716.1"/>
    <property type="molecule type" value="Genomic_DNA"/>
</dbReference>
<name>A0AAD9SXS1_9HELO</name>
<sequence>MPIPLPAGAMREAHRVCCCRCARRLLSDLSHRCVFASTQSKKCKWCNLQKADCVPLPKFVQSEYLALGDALEEWRGDAAWQQEEEEEEDEAVADGNQRLAEEEAVRRVRILTNVLLVANAEAPKGGDVAFAAMAETRDLAELVASQHAENLALMSGRDGLASRVLNMNGRLTALEATSARMVGLLETIAGAVERSAAAAERGVVGPVAAGVVAGGRAPAGGARGGGPWASDGEDDGGDDE</sequence>
<organism evidence="2 3">
    <name type="scientific">Diplocarpon rosae</name>
    <dbReference type="NCBI Taxonomy" id="946125"/>
    <lineage>
        <taxon>Eukaryota</taxon>
        <taxon>Fungi</taxon>
        <taxon>Dikarya</taxon>
        <taxon>Ascomycota</taxon>
        <taxon>Pezizomycotina</taxon>
        <taxon>Leotiomycetes</taxon>
        <taxon>Helotiales</taxon>
        <taxon>Drepanopezizaceae</taxon>
        <taxon>Diplocarpon</taxon>
    </lineage>
</organism>
<keyword evidence="3" id="KW-1185">Reference proteome</keyword>
<accession>A0AAD9SXS1</accession>
<comment type="caution">
    <text evidence="2">The sequence shown here is derived from an EMBL/GenBank/DDBJ whole genome shotgun (WGS) entry which is preliminary data.</text>
</comment>
<dbReference type="Proteomes" id="UP001285354">
    <property type="component" value="Unassembled WGS sequence"/>
</dbReference>
<proteinExistence type="predicted"/>
<feature type="compositionally biased region" description="Acidic residues" evidence="1">
    <location>
        <begin position="231"/>
        <end position="240"/>
    </location>
</feature>
<feature type="region of interest" description="Disordered" evidence="1">
    <location>
        <begin position="215"/>
        <end position="240"/>
    </location>
</feature>
<protein>
    <submittedName>
        <fullName evidence="2">Uncharacterized protein</fullName>
    </submittedName>
</protein>